<keyword evidence="2 5" id="KW-0812">Transmembrane</keyword>
<name>A0A3N0GHX5_9ACTN</name>
<gene>
    <name evidence="6" type="ORF">EFL26_19730</name>
</gene>
<dbReference type="Proteomes" id="UP000279994">
    <property type="component" value="Unassembled WGS sequence"/>
</dbReference>
<keyword evidence="7" id="KW-1185">Reference proteome</keyword>
<evidence type="ECO:0000313" key="6">
    <source>
        <dbReference type="EMBL" id="RNM12051.1"/>
    </source>
</evidence>
<protein>
    <submittedName>
        <fullName evidence="6">DoxX family protein</fullName>
    </submittedName>
</protein>
<dbReference type="RefSeq" id="WP_123224631.1">
    <property type="nucleotide sequence ID" value="NZ_RJSF01000046.1"/>
</dbReference>
<evidence type="ECO:0000256" key="4">
    <source>
        <dbReference type="ARBA" id="ARBA00023136"/>
    </source>
</evidence>
<reference evidence="6 7" key="1">
    <citation type="submission" date="2018-11" db="EMBL/GenBank/DDBJ databases">
        <authorList>
            <person name="Li F."/>
        </authorList>
    </citation>
    <scope>NUCLEOTIDE SEQUENCE [LARGE SCALE GENOMIC DNA]</scope>
    <source>
        <strain evidence="6 7">Gsoil 818</strain>
    </source>
</reference>
<evidence type="ECO:0000256" key="5">
    <source>
        <dbReference type="SAM" id="Phobius"/>
    </source>
</evidence>
<proteinExistence type="predicted"/>
<sequence length="124" mass="13107">MNVAVWIVTGVLAALFLLAGLMKLTKSKAELVDAGQGWAGDVPDDVVRLLGAVEMAAVLGLVLPGAFDVLTWLVPVAALGLIVLMLGAIVTHGRRREYLNMGTNLMLLAAAVFIAVERIGPQRF</sequence>
<dbReference type="GO" id="GO:0016020">
    <property type="term" value="C:membrane"/>
    <property type="evidence" value="ECO:0007669"/>
    <property type="project" value="UniProtKB-SubCell"/>
</dbReference>
<organism evidence="6 7">
    <name type="scientific">Nocardioides pocheonensis</name>
    <dbReference type="NCBI Taxonomy" id="661485"/>
    <lineage>
        <taxon>Bacteria</taxon>
        <taxon>Bacillati</taxon>
        <taxon>Actinomycetota</taxon>
        <taxon>Actinomycetes</taxon>
        <taxon>Propionibacteriales</taxon>
        <taxon>Nocardioidaceae</taxon>
        <taxon>Nocardioides</taxon>
    </lineage>
</organism>
<evidence type="ECO:0000256" key="2">
    <source>
        <dbReference type="ARBA" id="ARBA00022692"/>
    </source>
</evidence>
<accession>A0A3N0GHX5</accession>
<dbReference type="AlphaFoldDB" id="A0A3N0GHX5"/>
<dbReference type="OrthoDB" id="3790625at2"/>
<evidence type="ECO:0000256" key="1">
    <source>
        <dbReference type="ARBA" id="ARBA00004141"/>
    </source>
</evidence>
<evidence type="ECO:0000313" key="7">
    <source>
        <dbReference type="Proteomes" id="UP000279994"/>
    </source>
</evidence>
<dbReference type="Pfam" id="PF13564">
    <property type="entry name" value="DoxX_2"/>
    <property type="match status" value="1"/>
</dbReference>
<feature type="transmembrane region" description="Helical" evidence="5">
    <location>
        <begin position="98"/>
        <end position="116"/>
    </location>
</feature>
<dbReference type="InterPro" id="IPR032808">
    <property type="entry name" value="DoxX"/>
</dbReference>
<evidence type="ECO:0000256" key="3">
    <source>
        <dbReference type="ARBA" id="ARBA00022989"/>
    </source>
</evidence>
<feature type="transmembrane region" description="Helical" evidence="5">
    <location>
        <begin position="72"/>
        <end position="91"/>
    </location>
</feature>
<dbReference type="EMBL" id="RJSF01000046">
    <property type="protein sequence ID" value="RNM12051.1"/>
    <property type="molecule type" value="Genomic_DNA"/>
</dbReference>
<keyword evidence="4 5" id="KW-0472">Membrane</keyword>
<comment type="caution">
    <text evidence="6">The sequence shown here is derived from an EMBL/GenBank/DDBJ whole genome shotgun (WGS) entry which is preliminary data.</text>
</comment>
<keyword evidence="3 5" id="KW-1133">Transmembrane helix</keyword>
<comment type="subcellular location">
    <subcellularLocation>
        <location evidence="1">Membrane</location>
        <topology evidence="1">Multi-pass membrane protein</topology>
    </subcellularLocation>
</comment>
<feature type="transmembrane region" description="Helical" evidence="5">
    <location>
        <begin position="6"/>
        <end position="25"/>
    </location>
</feature>